<accession>A0ABN8S9E8</accession>
<reference evidence="3 4" key="1">
    <citation type="submission" date="2022-05" db="EMBL/GenBank/DDBJ databases">
        <authorList>
            <consortium name="Genoscope - CEA"/>
            <person name="William W."/>
        </authorList>
    </citation>
    <scope>NUCLEOTIDE SEQUENCE [LARGE SCALE GENOMIC DNA]</scope>
</reference>
<dbReference type="InterPro" id="IPR000591">
    <property type="entry name" value="DEP_dom"/>
</dbReference>
<evidence type="ECO:0000313" key="3">
    <source>
        <dbReference type="EMBL" id="CAH3188168.1"/>
    </source>
</evidence>
<feature type="domain" description="DEP" evidence="2">
    <location>
        <begin position="1"/>
        <end position="56"/>
    </location>
</feature>
<feature type="region of interest" description="Disordered" evidence="1">
    <location>
        <begin position="63"/>
        <end position="92"/>
    </location>
</feature>
<evidence type="ECO:0000256" key="1">
    <source>
        <dbReference type="SAM" id="MobiDB-lite"/>
    </source>
</evidence>
<dbReference type="PROSITE" id="PS50186">
    <property type="entry name" value="DEP"/>
    <property type="match status" value="1"/>
</dbReference>
<comment type="caution">
    <text evidence="3">The sequence shown here is derived from an EMBL/GenBank/DDBJ whole genome shotgun (WGS) entry which is preliminary data.</text>
</comment>
<feature type="non-terminal residue" evidence="3">
    <location>
        <position position="92"/>
    </location>
</feature>
<dbReference type="InterPro" id="IPR036388">
    <property type="entry name" value="WH-like_DNA-bd_sf"/>
</dbReference>
<dbReference type="SUPFAM" id="SSF46785">
    <property type="entry name" value="Winged helix' DNA-binding domain"/>
    <property type="match status" value="1"/>
</dbReference>
<keyword evidence="4" id="KW-1185">Reference proteome</keyword>
<dbReference type="Gene3D" id="1.10.10.10">
    <property type="entry name" value="Winged helix-like DNA-binding domain superfamily/Winged helix DNA-binding domain"/>
    <property type="match status" value="1"/>
</dbReference>
<organism evidence="3 4">
    <name type="scientific">Porites evermanni</name>
    <dbReference type="NCBI Taxonomy" id="104178"/>
    <lineage>
        <taxon>Eukaryota</taxon>
        <taxon>Metazoa</taxon>
        <taxon>Cnidaria</taxon>
        <taxon>Anthozoa</taxon>
        <taxon>Hexacorallia</taxon>
        <taxon>Scleractinia</taxon>
        <taxon>Fungiina</taxon>
        <taxon>Poritidae</taxon>
        <taxon>Porites</taxon>
    </lineage>
</organism>
<feature type="non-terminal residue" evidence="3">
    <location>
        <position position="1"/>
    </location>
</feature>
<protein>
    <recommendedName>
        <fullName evidence="2">DEP domain-containing protein</fullName>
    </recommendedName>
</protein>
<dbReference type="InterPro" id="IPR036390">
    <property type="entry name" value="WH_DNA-bd_sf"/>
</dbReference>
<dbReference type="EMBL" id="CALNXI010002482">
    <property type="protein sequence ID" value="CAH3188168.1"/>
    <property type="molecule type" value="Genomic_DNA"/>
</dbReference>
<dbReference type="Pfam" id="PF00610">
    <property type="entry name" value="DEP"/>
    <property type="match status" value="1"/>
</dbReference>
<proteinExistence type="predicted"/>
<dbReference type="Proteomes" id="UP001159427">
    <property type="component" value="Unassembled WGS sequence"/>
</dbReference>
<name>A0ABN8S9E8_9CNID</name>
<sequence length="92" mass="10453">SELVDWLLTYEKTSTRNQAVTIGQGLLDSGWLEPVPNTREGRAVFKDEYILYQPGVTAREVATPKRSFWGDTDKSSDKSGSWNESYEKNDHV</sequence>
<evidence type="ECO:0000259" key="2">
    <source>
        <dbReference type="PROSITE" id="PS50186"/>
    </source>
</evidence>
<evidence type="ECO:0000313" key="4">
    <source>
        <dbReference type="Proteomes" id="UP001159427"/>
    </source>
</evidence>
<gene>
    <name evidence="3" type="ORF">PEVE_00018206</name>
</gene>